<feature type="transmembrane region" description="Helical" evidence="2">
    <location>
        <begin position="82"/>
        <end position="103"/>
    </location>
</feature>
<evidence type="ECO:0000256" key="1">
    <source>
        <dbReference type="SAM" id="MobiDB-lite"/>
    </source>
</evidence>
<keyword evidence="2" id="KW-0472">Membrane</keyword>
<evidence type="ECO:0000256" key="2">
    <source>
        <dbReference type="SAM" id="Phobius"/>
    </source>
</evidence>
<reference evidence="4" key="1">
    <citation type="submission" date="2015-10" db="EMBL/GenBank/DDBJ databases">
        <authorList>
            <person name="Regsiter A."/>
            <person name="william w."/>
        </authorList>
    </citation>
    <scope>NUCLEOTIDE SEQUENCE</scope>
    <source>
        <strain evidence="4">Montdore</strain>
    </source>
</reference>
<dbReference type="PROSITE" id="PS51257">
    <property type="entry name" value="PROKAR_LIPOPROTEIN"/>
    <property type="match status" value="1"/>
</dbReference>
<dbReference type="AlphaFoldDB" id="A0A292Q7I8"/>
<accession>A0A292Q7I8</accession>
<feature type="transmembrane region" description="Helical" evidence="2">
    <location>
        <begin position="175"/>
        <end position="197"/>
    </location>
</feature>
<organism evidence="4 5">
    <name type="scientific">Tuber aestivum</name>
    <name type="common">summer truffle</name>
    <dbReference type="NCBI Taxonomy" id="59557"/>
    <lineage>
        <taxon>Eukaryota</taxon>
        <taxon>Fungi</taxon>
        <taxon>Dikarya</taxon>
        <taxon>Ascomycota</taxon>
        <taxon>Pezizomycotina</taxon>
        <taxon>Pezizomycetes</taxon>
        <taxon>Pezizales</taxon>
        <taxon>Tuberaceae</taxon>
        <taxon>Tuber</taxon>
    </lineage>
</organism>
<evidence type="ECO:0000313" key="5">
    <source>
        <dbReference type="Proteomes" id="UP001412239"/>
    </source>
</evidence>
<feature type="transmembrane region" description="Helical" evidence="2">
    <location>
        <begin position="419"/>
        <end position="445"/>
    </location>
</feature>
<dbReference type="EMBL" id="LN890956">
    <property type="protein sequence ID" value="CUS14670.1"/>
    <property type="molecule type" value="Genomic_DNA"/>
</dbReference>
<sequence length="717" mass="77800">MGSTYRLEQMLPQNYALAGRARLGILLILALACNAEAAAGDSPISSSSDVWATLVANIAPLLVLVGEKHVKAYFKNMCRPSHHLLFASAPIGLVTAVTTLIRLNGTPVLKRMIGRQFETRSEVLADVTSVSGGEVGLELRNMNLEQTIQPTDEDLAMFWVHGRTEGSPEEVANTFSGWIGTLMGIGYATANSASLYYDRRCSWEMIMSFKATGTCAPWVARQRVAESRNLSELLDQCEKKIAAEKNSGGIATCTASAAVYARFTDVSLGLTASINLDDGILEMMRYTVIAFCLMGNVGIILASWFRGRDPRDVGLVGAGLFVSCAGSWLTAWLVDEASEETVLDMSQLSAVASGFFSDRIPEGTELSFCPKKIGISTDARPGTRPNVAKLRGWMSTVAVVLMVLAYTGLYLGLRSSDWWVSLAMLGNAAIAGIARSILLPTALYLDSPGLRSPNPMTCGIGYPTVRDDLSHPDKSNNSSLDIKAGSVPGQSQRVLSEPLDVGLYETIAREYRYKGGSRAYDNLHPYIWTALALATEMSKRGIAPLEMRDFPPRSAGVASAPEASCIFSDIITRKGVWRQPLEVILHSGGQDVPERILAAFWGWYWRASVHQAQKVASIQLPPDLANRFIDLGDDDEAKFDTPTDKLKTVLSSSTTPREILWMGAKLCYASCHNWDSSAFEEAGVTWFGGVSPQYLRQGQILSFLDAIVAAGLTCPRA</sequence>
<protein>
    <submittedName>
        <fullName evidence="4">Uncharacterized protein</fullName>
    </submittedName>
</protein>
<name>A0A292Q7I8_9PEZI</name>
<feature type="transmembrane region" description="Helical" evidence="2">
    <location>
        <begin position="50"/>
        <end position="70"/>
    </location>
</feature>
<keyword evidence="2" id="KW-1133">Transmembrane helix</keyword>
<evidence type="ECO:0000256" key="3">
    <source>
        <dbReference type="SAM" id="SignalP"/>
    </source>
</evidence>
<gene>
    <name evidence="4" type="ORF">GSTUAT00001195001</name>
</gene>
<feature type="transmembrane region" description="Helical" evidence="2">
    <location>
        <begin position="313"/>
        <end position="334"/>
    </location>
</feature>
<keyword evidence="3" id="KW-0732">Signal</keyword>
<keyword evidence="5" id="KW-1185">Reference proteome</keyword>
<evidence type="ECO:0000313" key="4">
    <source>
        <dbReference type="EMBL" id="CUS14670.1"/>
    </source>
</evidence>
<feature type="chain" id="PRO_5012380849" evidence="3">
    <location>
        <begin position="38"/>
        <end position="717"/>
    </location>
</feature>
<feature type="signal peptide" evidence="3">
    <location>
        <begin position="1"/>
        <end position="37"/>
    </location>
</feature>
<feature type="transmembrane region" description="Helical" evidence="2">
    <location>
        <begin position="286"/>
        <end position="307"/>
    </location>
</feature>
<feature type="region of interest" description="Disordered" evidence="1">
    <location>
        <begin position="467"/>
        <end position="491"/>
    </location>
</feature>
<dbReference type="Proteomes" id="UP001412239">
    <property type="component" value="Unassembled WGS sequence"/>
</dbReference>
<proteinExistence type="predicted"/>
<feature type="transmembrane region" description="Helical" evidence="2">
    <location>
        <begin position="393"/>
        <end position="413"/>
    </location>
</feature>
<keyword evidence="2" id="KW-0812">Transmembrane</keyword>